<dbReference type="PROSITE" id="PS00086">
    <property type="entry name" value="CYTOCHROME_P450"/>
    <property type="match status" value="1"/>
</dbReference>
<dbReference type="OMA" id="VQKMHFL"/>
<dbReference type="GO" id="GO:0004497">
    <property type="term" value="F:monooxygenase activity"/>
    <property type="evidence" value="ECO:0007669"/>
    <property type="project" value="UniProtKB-KW"/>
</dbReference>
<keyword evidence="4" id="KW-0560">Oxidoreductase</keyword>
<dbReference type="PANTHER" id="PTHR24305:SF166">
    <property type="entry name" value="CYTOCHROME P450 12A4, MITOCHONDRIAL-RELATED"/>
    <property type="match status" value="1"/>
</dbReference>
<comment type="cofactor">
    <cofactor evidence="1 3">
        <name>heme</name>
        <dbReference type="ChEBI" id="CHEBI:30413"/>
    </cofactor>
</comment>
<evidence type="ECO:0000256" key="3">
    <source>
        <dbReference type="PIRSR" id="PIRSR602401-1"/>
    </source>
</evidence>
<evidence type="ECO:0000256" key="1">
    <source>
        <dbReference type="ARBA" id="ARBA00001971"/>
    </source>
</evidence>
<organism evidence="5 6">
    <name type="scientific">Klebsormidium nitens</name>
    <name type="common">Green alga</name>
    <name type="synonym">Ulothrix nitens</name>
    <dbReference type="NCBI Taxonomy" id="105231"/>
    <lineage>
        <taxon>Eukaryota</taxon>
        <taxon>Viridiplantae</taxon>
        <taxon>Streptophyta</taxon>
        <taxon>Klebsormidiophyceae</taxon>
        <taxon>Klebsormidiales</taxon>
        <taxon>Klebsormidiaceae</taxon>
        <taxon>Klebsormidium</taxon>
    </lineage>
</organism>
<dbReference type="SUPFAM" id="SSF48264">
    <property type="entry name" value="Cytochrome P450"/>
    <property type="match status" value="1"/>
</dbReference>
<dbReference type="Pfam" id="PF00067">
    <property type="entry name" value="p450"/>
    <property type="match status" value="2"/>
</dbReference>
<dbReference type="Proteomes" id="UP000054558">
    <property type="component" value="Unassembled WGS sequence"/>
</dbReference>
<dbReference type="STRING" id="105231.A0A1Y1IIY0"/>
<keyword evidence="4" id="KW-0503">Monooxygenase</keyword>
<dbReference type="PANTHER" id="PTHR24305">
    <property type="entry name" value="CYTOCHROME P450"/>
    <property type="match status" value="1"/>
</dbReference>
<evidence type="ECO:0000256" key="4">
    <source>
        <dbReference type="RuleBase" id="RU000461"/>
    </source>
</evidence>
<proteinExistence type="inferred from homology"/>
<dbReference type="InterPro" id="IPR050121">
    <property type="entry name" value="Cytochrome_P450_monoxygenase"/>
</dbReference>
<keyword evidence="3 4" id="KW-0349">Heme</keyword>
<dbReference type="EMBL" id="DF237394">
    <property type="protein sequence ID" value="GAQ88617.1"/>
    <property type="molecule type" value="Genomic_DNA"/>
</dbReference>
<dbReference type="GO" id="GO:0016705">
    <property type="term" value="F:oxidoreductase activity, acting on paired donors, with incorporation or reduction of molecular oxygen"/>
    <property type="evidence" value="ECO:0007669"/>
    <property type="project" value="InterPro"/>
</dbReference>
<keyword evidence="3 4" id="KW-0479">Metal-binding</keyword>
<comment type="similarity">
    <text evidence="2 4">Belongs to the cytochrome P450 family.</text>
</comment>
<evidence type="ECO:0000313" key="5">
    <source>
        <dbReference type="EMBL" id="GAQ88617.1"/>
    </source>
</evidence>
<dbReference type="GO" id="GO:0005506">
    <property type="term" value="F:iron ion binding"/>
    <property type="evidence" value="ECO:0007669"/>
    <property type="project" value="InterPro"/>
</dbReference>
<name>A0A1Y1IIY0_KLENI</name>
<evidence type="ECO:0000313" key="6">
    <source>
        <dbReference type="Proteomes" id="UP000054558"/>
    </source>
</evidence>
<gene>
    <name evidence="5" type="ORF">KFL_004450040</name>
</gene>
<dbReference type="GO" id="GO:0020037">
    <property type="term" value="F:heme binding"/>
    <property type="evidence" value="ECO:0007669"/>
    <property type="project" value="InterPro"/>
</dbReference>
<accession>A0A1Y1IIY0</accession>
<sequence>MLSLLISEHSPHLEFVVPFIAAVEQRFHVLIAHMVAAERAMGPADVALDVGGGGRGGMNLFATALSPFKWAFLTWAVLVLVLSVIWAVCQLSKWWRFWALASTIPGPPAELWRGNLRDLQAAGGWVHYTAFIRGLHKEYGPVVRFWKGRQLVVSVHEPAHVKQVFAQATSNPHGGKRSAPFLPAASIFWGDLREVKARRSWLAQHLRTSFLERVHPVSLASVAKVVERWGASQGEDIDLKACCSSLALEIIGSVAFGEDTWALPICREFERLFVSTPRESAVFASHVVDPWWDARYRALRRDCRRLTEIAEELLQTKEAALRAPAIGTGAPDLSSDFLGSLLSAKDRTSGELLYTREQAKAQVVGTMFAGNHTTGTSLMWILLRLAQYPAVQAKVYAEIAHCCTSSPPSEADVRRLQYLPAVIHESLRLAPVNVTKSRVSSARDLVVGGHVIPRGTAIAAPVESLNRDPAAWGCDADEFRPERFLRKSAPEPRLFETNSAQVTGSSGGCPFSSMACAQVADCPVMGSSGGDPSADASFIDPGSSPSFMTFGRGARACLGRAFSIVEQKVVIATLVQRFELRLARSQADGRFSHALDNLLIQPSPSPLLRVSIRNGH</sequence>
<dbReference type="PRINTS" id="PR00463">
    <property type="entry name" value="EP450I"/>
</dbReference>
<reference evidence="5 6" key="1">
    <citation type="journal article" date="2014" name="Nat. Commun.">
        <title>Klebsormidium flaccidum genome reveals primary factors for plant terrestrial adaptation.</title>
        <authorList>
            <person name="Hori K."/>
            <person name="Maruyama F."/>
            <person name="Fujisawa T."/>
            <person name="Togashi T."/>
            <person name="Yamamoto N."/>
            <person name="Seo M."/>
            <person name="Sato S."/>
            <person name="Yamada T."/>
            <person name="Mori H."/>
            <person name="Tajima N."/>
            <person name="Moriyama T."/>
            <person name="Ikeuchi M."/>
            <person name="Watanabe M."/>
            <person name="Wada H."/>
            <person name="Kobayashi K."/>
            <person name="Saito M."/>
            <person name="Masuda T."/>
            <person name="Sasaki-Sekimoto Y."/>
            <person name="Mashiguchi K."/>
            <person name="Awai K."/>
            <person name="Shimojima M."/>
            <person name="Masuda S."/>
            <person name="Iwai M."/>
            <person name="Nobusawa T."/>
            <person name="Narise T."/>
            <person name="Kondo S."/>
            <person name="Saito H."/>
            <person name="Sato R."/>
            <person name="Murakawa M."/>
            <person name="Ihara Y."/>
            <person name="Oshima-Yamada Y."/>
            <person name="Ohtaka K."/>
            <person name="Satoh M."/>
            <person name="Sonobe K."/>
            <person name="Ishii M."/>
            <person name="Ohtani R."/>
            <person name="Kanamori-Sato M."/>
            <person name="Honoki R."/>
            <person name="Miyazaki D."/>
            <person name="Mochizuki H."/>
            <person name="Umetsu J."/>
            <person name="Higashi K."/>
            <person name="Shibata D."/>
            <person name="Kamiya Y."/>
            <person name="Sato N."/>
            <person name="Nakamura Y."/>
            <person name="Tabata S."/>
            <person name="Ida S."/>
            <person name="Kurokawa K."/>
            <person name="Ohta H."/>
        </authorList>
    </citation>
    <scope>NUCLEOTIDE SEQUENCE [LARGE SCALE GENOMIC DNA]</scope>
    <source>
        <strain evidence="5 6">NIES-2285</strain>
    </source>
</reference>
<dbReference type="InterPro" id="IPR002401">
    <property type="entry name" value="Cyt_P450_E_grp-I"/>
</dbReference>
<feature type="binding site" description="axial binding residue" evidence="3">
    <location>
        <position position="557"/>
    </location>
    <ligand>
        <name>heme</name>
        <dbReference type="ChEBI" id="CHEBI:30413"/>
    </ligand>
    <ligandPart>
        <name>Fe</name>
        <dbReference type="ChEBI" id="CHEBI:18248"/>
    </ligandPart>
</feature>
<dbReference type="InterPro" id="IPR001128">
    <property type="entry name" value="Cyt_P450"/>
</dbReference>
<evidence type="ECO:0000256" key="2">
    <source>
        <dbReference type="ARBA" id="ARBA00010617"/>
    </source>
</evidence>
<dbReference type="AlphaFoldDB" id="A0A1Y1IIY0"/>
<dbReference type="InterPro" id="IPR036396">
    <property type="entry name" value="Cyt_P450_sf"/>
</dbReference>
<keyword evidence="3 4" id="KW-0408">Iron</keyword>
<keyword evidence="6" id="KW-1185">Reference proteome</keyword>
<dbReference type="PRINTS" id="PR00385">
    <property type="entry name" value="P450"/>
</dbReference>
<dbReference type="Gene3D" id="1.10.630.10">
    <property type="entry name" value="Cytochrome P450"/>
    <property type="match status" value="1"/>
</dbReference>
<protein>
    <submittedName>
        <fullName evidence="5">Cytochrome P450</fullName>
    </submittedName>
</protein>
<dbReference type="InterPro" id="IPR017972">
    <property type="entry name" value="Cyt_P450_CS"/>
</dbReference>
<dbReference type="OrthoDB" id="1470350at2759"/>